<dbReference type="PANTHER" id="PTHR40051">
    <property type="entry name" value="IG HYPOTHETICAL 15966"/>
    <property type="match status" value="1"/>
</dbReference>
<dbReference type="InterPro" id="IPR014962">
    <property type="entry name" value="YolD"/>
</dbReference>
<protein>
    <submittedName>
        <fullName evidence="1">YolD-like family protein</fullName>
    </submittedName>
</protein>
<dbReference type="Pfam" id="PF08863">
    <property type="entry name" value="YolD"/>
    <property type="match status" value="1"/>
</dbReference>
<name>A0ABY8UTC1_9BACI</name>
<evidence type="ECO:0000313" key="1">
    <source>
        <dbReference type="EMBL" id="WIF96917.1"/>
    </source>
</evidence>
<organism evidence="1 2">
    <name type="scientific">Pontibacillus chungwhensis</name>
    <dbReference type="NCBI Taxonomy" id="265426"/>
    <lineage>
        <taxon>Bacteria</taxon>
        <taxon>Bacillati</taxon>
        <taxon>Bacillota</taxon>
        <taxon>Bacilli</taxon>
        <taxon>Bacillales</taxon>
        <taxon>Bacillaceae</taxon>
        <taxon>Pontibacillus</taxon>
    </lineage>
</organism>
<proteinExistence type="predicted"/>
<keyword evidence="2" id="KW-1185">Reference proteome</keyword>
<evidence type="ECO:0000313" key="2">
    <source>
        <dbReference type="Proteomes" id="UP001236652"/>
    </source>
</evidence>
<dbReference type="EMBL" id="CP126446">
    <property type="protein sequence ID" value="WIF96917.1"/>
    <property type="molecule type" value="Genomic_DNA"/>
</dbReference>
<sequence>MADDRLRDRGTIKWTSMMLPEHVKMLKEVWKEDERVERGMLAEDQAAEIDFKLHRAWNDHLTVEIKYHNGFDYNQKKVKIKSVDRINKRLNVVDQSTKHTYTIRLRDVTEVFIV</sequence>
<reference evidence="1 2" key="1">
    <citation type="submission" date="2023-05" db="EMBL/GenBank/DDBJ databases">
        <title>Comparative genomics reveals the evidence of polycyclic aromatic hydrocarbons degradation in moderately halophilic genus Pontibacillus.</title>
        <authorList>
            <person name="Yang H."/>
            <person name="Qian Z."/>
        </authorList>
    </citation>
    <scope>NUCLEOTIDE SEQUENCE [LARGE SCALE GENOMIC DNA]</scope>
    <source>
        <strain evidence="2">HN14</strain>
    </source>
</reference>
<accession>A0ABY8UTC1</accession>
<dbReference type="Proteomes" id="UP001236652">
    <property type="component" value="Chromosome"/>
</dbReference>
<gene>
    <name evidence="1" type="ORF">QNI29_14330</name>
</gene>
<dbReference type="PANTHER" id="PTHR40051:SF1">
    <property type="entry name" value="YOLD-LIKE FAMILY PROTEIN"/>
    <property type="match status" value="1"/>
</dbReference>
<dbReference type="RefSeq" id="WP_231417179.1">
    <property type="nucleotide sequence ID" value="NZ_CP126446.1"/>
</dbReference>